<dbReference type="EMBL" id="AFWI01000012">
    <property type="protein sequence ID" value="EGU58797.1"/>
    <property type="molecule type" value="Genomic_DNA"/>
</dbReference>
<evidence type="ECO:0000313" key="3">
    <source>
        <dbReference type="Proteomes" id="UP000003836"/>
    </source>
</evidence>
<gene>
    <name evidence="2" type="ORF">VITU9109_22871</name>
</gene>
<evidence type="ECO:0000256" key="1">
    <source>
        <dbReference type="SAM" id="Phobius"/>
    </source>
</evidence>
<feature type="transmembrane region" description="Helical" evidence="1">
    <location>
        <begin position="6"/>
        <end position="23"/>
    </location>
</feature>
<dbReference type="RefSeq" id="WP_004742880.1">
    <property type="nucleotide sequence ID" value="NZ_AFWI01000012.1"/>
</dbReference>
<evidence type="ECO:0000313" key="2">
    <source>
        <dbReference type="EMBL" id="EGU58797.1"/>
    </source>
</evidence>
<keyword evidence="1" id="KW-0812">Transmembrane</keyword>
<protein>
    <submittedName>
        <fullName evidence="2">Uncharacterized protein</fullName>
    </submittedName>
</protein>
<sequence>MILVNQFAFFVLTIGFLTTNIGFETRSIPKKINTLDIGQPINGEKNE</sequence>
<organism evidence="2 3">
    <name type="scientific">Vibrio tubiashii ATCC 19109</name>
    <dbReference type="NCBI Taxonomy" id="1051646"/>
    <lineage>
        <taxon>Bacteria</taxon>
        <taxon>Pseudomonadati</taxon>
        <taxon>Pseudomonadota</taxon>
        <taxon>Gammaproteobacteria</taxon>
        <taxon>Vibrionales</taxon>
        <taxon>Vibrionaceae</taxon>
        <taxon>Vibrio</taxon>
        <taxon>Vibrio oreintalis group</taxon>
    </lineage>
</organism>
<name>A0ABN0DLD1_9VIBR</name>
<proteinExistence type="predicted"/>
<keyword evidence="1" id="KW-0472">Membrane</keyword>
<reference evidence="2 3" key="1">
    <citation type="journal article" date="2012" name="Int. J. Syst. Evol. Microbiol.">
        <title>Vibrio caribbeanicus sp. nov., isolated from the marine sponge Scleritoderma cyanea.</title>
        <authorList>
            <person name="Hoffmann M."/>
            <person name="Monday S.R."/>
            <person name="Allard M.W."/>
            <person name="Strain E.A."/>
            <person name="Whittaker P."/>
            <person name="Naum M."/>
            <person name="McCarthy P.J."/>
            <person name="Lopez J.V."/>
            <person name="Fischer M."/>
            <person name="Brown E.W."/>
        </authorList>
    </citation>
    <scope>NUCLEOTIDE SEQUENCE [LARGE SCALE GENOMIC DNA]</scope>
    <source>
        <strain evidence="2 3">ATCC 19109</strain>
    </source>
</reference>
<keyword evidence="1" id="KW-1133">Transmembrane helix</keyword>
<comment type="caution">
    <text evidence="2">The sequence shown here is derived from an EMBL/GenBank/DDBJ whole genome shotgun (WGS) entry which is preliminary data.</text>
</comment>
<dbReference type="Proteomes" id="UP000003836">
    <property type="component" value="Unassembled WGS sequence"/>
</dbReference>
<keyword evidence="3" id="KW-1185">Reference proteome</keyword>
<accession>A0ABN0DLD1</accession>